<name>Q2XNW3_ASPOF</name>
<reference evidence="2" key="1">
    <citation type="submission" date="2006-04" db="EMBL/GenBank/DDBJ databases">
        <title>Comparative Sequence and Genetic Analyses of the Asparagus, Onion, and Rice Genomes Reveal Similar Structures, But No Microsynteny.</title>
        <authorList>
            <person name="Jernej J."/>
            <person name="Suzuki G."/>
            <person name="McCallum J."/>
            <person name="Cheung F."/>
            <person name="Arbogast T."/>
            <person name="Tallon L.J."/>
            <person name="Smith S."/>
            <person name="Utterback T."/>
            <person name="Havey M.J."/>
            <person name="Town C.D."/>
        </authorList>
    </citation>
    <scope>NUCLEOTIDE SEQUENCE</scope>
</reference>
<feature type="region of interest" description="Disordered" evidence="1">
    <location>
        <begin position="36"/>
        <end position="60"/>
    </location>
</feature>
<accession>Q2XNW3</accession>
<sequence length="371" mass="40967">MGANSLSTEAVVPQPQIKILVVEEVEYEFDQAKLEEYLSSSSSRSSSSRKYRKISTSKKAWDDSRLIIAKASPRNAPPASKEDEISDHNAPIQTCLTLKEHIQKCRACALARKAQDTNKDKVAMKPPKPHQEWRPKSKIATQTSAEAPENCKPAKGGSAKAEPPQANPCHGRASSAWPSLASPPAAISEFPPASVPVQVDPVPLVKAHDSMDLSRFKMMMIDHLGPLYEDRGKASVKECLGPENTRNHPLGVACPGSGAREDSTLARGIKKSRKRSIPESDSHYPCERLIMVVLSECRCPKIAPRRVSVFERISTKVSKSKSRCFYKKKYTGHDDEMLEVTINVADKGKSIRCYSPDSFSEASQRIAWLRS</sequence>
<organism evidence="2">
    <name type="scientific">Asparagus officinalis</name>
    <name type="common">Garden asparagus</name>
    <dbReference type="NCBI Taxonomy" id="4686"/>
    <lineage>
        <taxon>Eukaryota</taxon>
        <taxon>Viridiplantae</taxon>
        <taxon>Streptophyta</taxon>
        <taxon>Embryophyta</taxon>
        <taxon>Tracheophyta</taxon>
        <taxon>Spermatophyta</taxon>
        <taxon>Magnoliopsida</taxon>
        <taxon>Liliopsida</taxon>
        <taxon>Asparagales</taxon>
        <taxon>Asparagaceae</taxon>
        <taxon>Asparagoideae</taxon>
        <taxon>Asparagus</taxon>
    </lineage>
</organism>
<dbReference type="EMBL" id="AC183409">
    <property type="protein sequence ID" value="ABB55309.1"/>
    <property type="molecule type" value="Genomic_DNA"/>
</dbReference>
<feature type="compositionally biased region" description="Basic and acidic residues" evidence="1">
    <location>
        <begin position="118"/>
        <end position="135"/>
    </location>
</feature>
<feature type="compositionally biased region" description="Basic residues" evidence="1">
    <location>
        <begin position="47"/>
        <end position="56"/>
    </location>
</feature>
<proteinExistence type="predicted"/>
<feature type="region of interest" description="Disordered" evidence="1">
    <location>
        <begin position="118"/>
        <end position="175"/>
    </location>
</feature>
<evidence type="ECO:0000313" key="2">
    <source>
        <dbReference type="EMBL" id="ABB55309.1"/>
    </source>
</evidence>
<protein>
    <submittedName>
        <fullName evidence="2">Uncharacterized protein</fullName>
    </submittedName>
</protein>
<dbReference type="AlphaFoldDB" id="Q2XNW3"/>
<gene>
    <name evidence="2" type="ORF">12.t00016</name>
</gene>
<evidence type="ECO:0000256" key="1">
    <source>
        <dbReference type="SAM" id="MobiDB-lite"/>
    </source>
</evidence>